<accession>A0A8X6GZ63</accession>
<dbReference type="OrthoDB" id="10387627at2759"/>
<dbReference type="Proteomes" id="UP000887116">
    <property type="component" value="Unassembled WGS sequence"/>
</dbReference>
<proteinExistence type="predicted"/>
<sequence>MLKVDVLQAFVKLIFLKSVASTLDILPGVFVHEELMTYTNRSTLHPKYLRQAVLEVINNIPIGAILIYSNVSKVKFGHTSNGVYVRYGG</sequence>
<evidence type="ECO:0000256" key="1">
    <source>
        <dbReference type="SAM" id="SignalP"/>
    </source>
</evidence>
<feature type="signal peptide" evidence="1">
    <location>
        <begin position="1"/>
        <end position="21"/>
    </location>
</feature>
<dbReference type="AlphaFoldDB" id="A0A8X6GZ63"/>
<gene>
    <name evidence="2" type="primary">AVEN_249456_1</name>
    <name evidence="2" type="ORF">TNCT_633151</name>
</gene>
<evidence type="ECO:0000313" key="3">
    <source>
        <dbReference type="Proteomes" id="UP000887116"/>
    </source>
</evidence>
<protein>
    <submittedName>
        <fullName evidence="2">Uncharacterized protein</fullName>
    </submittedName>
</protein>
<dbReference type="EMBL" id="BMAO01016907">
    <property type="protein sequence ID" value="GFR12080.1"/>
    <property type="molecule type" value="Genomic_DNA"/>
</dbReference>
<feature type="chain" id="PRO_5036468234" evidence="1">
    <location>
        <begin position="22"/>
        <end position="89"/>
    </location>
</feature>
<keyword evidence="3" id="KW-1185">Reference proteome</keyword>
<comment type="caution">
    <text evidence="2">The sequence shown here is derived from an EMBL/GenBank/DDBJ whole genome shotgun (WGS) entry which is preliminary data.</text>
</comment>
<organism evidence="2 3">
    <name type="scientific">Trichonephila clavata</name>
    <name type="common">Joro spider</name>
    <name type="synonym">Nephila clavata</name>
    <dbReference type="NCBI Taxonomy" id="2740835"/>
    <lineage>
        <taxon>Eukaryota</taxon>
        <taxon>Metazoa</taxon>
        <taxon>Ecdysozoa</taxon>
        <taxon>Arthropoda</taxon>
        <taxon>Chelicerata</taxon>
        <taxon>Arachnida</taxon>
        <taxon>Araneae</taxon>
        <taxon>Araneomorphae</taxon>
        <taxon>Entelegynae</taxon>
        <taxon>Araneoidea</taxon>
        <taxon>Nephilidae</taxon>
        <taxon>Trichonephila</taxon>
    </lineage>
</organism>
<reference evidence="2" key="1">
    <citation type="submission" date="2020-07" db="EMBL/GenBank/DDBJ databases">
        <title>Multicomponent nature underlies the extraordinary mechanical properties of spider dragline silk.</title>
        <authorList>
            <person name="Kono N."/>
            <person name="Nakamura H."/>
            <person name="Mori M."/>
            <person name="Yoshida Y."/>
            <person name="Ohtoshi R."/>
            <person name="Malay A.D."/>
            <person name="Moran D.A.P."/>
            <person name="Tomita M."/>
            <person name="Numata K."/>
            <person name="Arakawa K."/>
        </authorList>
    </citation>
    <scope>NUCLEOTIDE SEQUENCE</scope>
</reference>
<evidence type="ECO:0000313" key="2">
    <source>
        <dbReference type="EMBL" id="GFR12080.1"/>
    </source>
</evidence>
<keyword evidence="1" id="KW-0732">Signal</keyword>
<name>A0A8X6GZ63_TRICU</name>